<proteinExistence type="predicted"/>
<organism evidence="1">
    <name type="scientific">Caudovirales sp. ctTVN2</name>
    <dbReference type="NCBI Taxonomy" id="2827634"/>
    <lineage>
        <taxon>Viruses</taxon>
        <taxon>Duplodnaviria</taxon>
        <taxon>Heunggongvirae</taxon>
        <taxon>Uroviricota</taxon>
        <taxon>Caudoviricetes</taxon>
    </lineage>
</organism>
<sequence>MAQVNCTPAPYWLEMPLYQFRQWIRSSNDLIAERQRVRKDGK</sequence>
<name>A0A8S5S890_9CAUD</name>
<protein>
    <submittedName>
        <fullName evidence="1">Uncharacterized protein</fullName>
    </submittedName>
</protein>
<reference evidence="1" key="1">
    <citation type="journal article" date="2021" name="Proc. Natl. Acad. Sci. U.S.A.">
        <title>A Catalog of Tens of Thousands of Viruses from Human Metagenomes Reveals Hidden Associations with Chronic Diseases.</title>
        <authorList>
            <person name="Tisza M.J."/>
            <person name="Buck C.B."/>
        </authorList>
    </citation>
    <scope>NUCLEOTIDE SEQUENCE</scope>
    <source>
        <strain evidence="1">CtTVN2</strain>
    </source>
</reference>
<accession>A0A8S5S890</accession>
<evidence type="ECO:0000313" key="1">
    <source>
        <dbReference type="EMBL" id="DAF47185.1"/>
    </source>
</evidence>
<dbReference type="EMBL" id="BK032551">
    <property type="protein sequence ID" value="DAF47185.1"/>
    <property type="molecule type" value="Genomic_DNA"/>
</dbReference>